<dbReference type="STRING" id="366616.CG51_02145"/>
<gene>
    <name evidence="3" type="ORF">CDV52_12600</name>
    <name evidence="2" type="ORF">CDV53_19765</name>
</gene>
<keyword evidence="5" id="KW-1185">Reference proteome</keyword>
<evidence type="ECO:0000313" key="4">
    <source>
        <dbReference type="Proteomes" id="UP000196640"/>
    </source>
</evidence>
<organism evidence="3 4">
    <name type="scientific">Haematobacter missouriensis</name>
    <dbReference type="NCBI Taxonomy" id="366616"/>
    <lineage>
        <taxon>Bacteria</taxon>
        <taxon>Pseudomonadati</taxon>
        <taxon>Pseudomonadota</taxon>
        <taxon>Alphaproteobacteria</taxon>
        <taxon>Rhodobacterales</taxon>
        <taxon>Paracoccaceae</taxon>
        <taxon>Haematobacter</taxon>
    </lineage>
</organism>
<protein>
    <submittedName>
        <fullName evidence="3">Uncharacterized protein</fullName>
    </submittedName>
</protein>
<evidence type="ECO:0000313" key="2">
    <source>
        <dbReference type="EMBL" id="OWJ71137.1"/>
    </source>
</evidence>
<accession>A0A212AMV0</accession>
<name>A0A212AMV0_9RHOB</name>
<feature type="region of interest" description="Disordered" evidence="1">
    <location>
        <begin position="81"/>
        <end position="102"/>
    </location>
</feature>
<dbReference type="EMBL" id="NIPX01000023">
    <property type="protein sequence ID" value="OWJ82838.1"/>
    <property type="molecule type" value="Genomic_DNA"/>
</dbReference>
<dbReference type="EMBL" id="NIPV01000117">
    <property type="protein sequence ID" value="OWJ71137.1"/>
    <property type="molecule type" value="Genomic_DNA"/>
</dbReference>
<evidence type="ECO:0000256" key="1">
    <source>
        <dbReference type="SAM" id="MobiDB-lite"/>
    </source>
</evidence>
<proteinExistence type="predicted"/>
<evidence type="ECO:0000313" key="5">
    <source>
        <dbReference type="Proteomes" id="UP000214673"/>
    </source>
</evidence>
<dbReference type="Proteomes" id="UP000214673">
    <property type="component" value="Unassembled WGS sequence"/>
</dbReference>
<sequence>MNVDFLPENFNGRAKESRFTNAVKDRIDKLDIAPKGENERGIIQRAITNAMGGNWNLLALVPGRPLFTELGTGHPWHPFRREIPAAEGGDGRGSQRLARGSG</sequence>
<comment type="caution">
    <text evidence="3">The sequence shown here is derived from an EMBL/GenBank/DDBJ whole genome shotgun (WGS) entry which is preliminary data.</text>
</comment>
<evidence type="ECO:0000313" key="3">
    <source>
        <dbReference type="EMBL" id="OWJ82838.1"/>
    </source>
</evidence>
<dbReference type="Proteomes" id="UP000196640">
    <property type="component" value="Unassembled WGS sequence"/>
</dbReference>
<reference evidence="4 5" key="1">
    <citation type="submission" date="2016-11" db="EMBL/GenBank/DDBJ databases">
        <title>Comparison of Traditional DNA-DNA Hybridization with In Silico Genomic Analysis.</title>
        <authorList>
            <person name="Nicholson A.C."/>
            <person name="Sammons S."/>
            <person name="Humrighouse B.W."/>
            <person name="Graziano J."/>
            <person name="Lasker B."/>
            <person name="Whitney A.M."/>
            <person name="Mcquiston J.R."/>
        </authorList>
    </citation>
    <scope>NUCLEOTIDE SEQUENCE [LARGE SCALE GENOMIC DNA]</scope>
    <source>
        <strain evidence="2 5">H1892</strain>
        <strain evidence="3 4">H2381</strain>
    </source>
</reference>
<dbReference type="AlphaFoldDB" id="A0A212AMV0"/>